<dbReference type="RefSeq" id="WP_112657407.1">
    <property type="nucleotide sequence ID" value="NZ_CP043451.1"/>
</dbReference>
<name>A0AAE6JJ01_9SPHI</name>
<evidence type="ECO:0000313" key="3">
    <source>
        <dbReference type="EMBL" id="QTE51151.1"/>
    </source>
</evidence>
<evidence type="ECO:0000313" key="2">
    <source>
        <dbReference type="EMBL" id="QEM06323.1"/>
    </source>
</evidence>
<evidence type="ECO:0000313" key="5">
    <source>
        <dbReference type="Proteomes" id="UP000663940"/>
    </source>
</evidence>
<protein>
    <submittedName>
        <fullName evidence="2">Molybdopterin-guanine dinucleotide biosynthesis protein MobB</fullName>
    </submittedName>
</protein>
<dbReference type="InterPro" id="IPR043766">
    <property type="entry name" value="BfmA-like"/>
</dbReference>
<dbReference type="Proteomes" id="UP000250557">
    <property type="component" value="Chromosome"/>
</dbReference>
<dbReference type="Pfam" id="PF18976">
    <property type="entry name" value="DUF5712"/>
    <property type="match status" value="1"/>
</dbReference>
<dbReference type="EMBL" id="CP071880">
    <property type="protein sequence ID" value="QTE51151.1"/>
    <property type="molecule type" value="Genomic_DNA"/>
</dbReference>
<proteinExistence type="predicted"/>
<organism evidence="2 4">
    <name type="scientific">Mucilaginibacter rubeus</name>
    <dbReference type="NCBI Taxonomy" id="2027860"/>
    <lineage>
        <taxon>Bacteria</taxon>
        <taxon>Pseudomonadati</taxon>
        <taxon>Bacteroidota</taxon>
        <taxon>Sphingobacteriia</taxon>
        <taxon>Sphingobacteriales</taxon>
        <taxon>Sphingobacteriaceae</taxon>
        <taxon>Mucilaginibacter</taxon>
    </lineage>
</organism>
<accession>A0AAE6JJ01</accession>
<dbReference type="Proteomes" id="UP000663940">
    <property type="component" value="Chromosome"/>
</dbReference>
<sequence>MHINITTSETGNNKGSSSRLVAYLEKENRMAEVLDKHYQPEYWFNHERDNIQPYEVRSGIDNNVAKLSKDDAKFFLVNISPSEKELLYLKEKFGKEGAKGYLKAYANEVMNAYAKNFKRDRVAGNQDLVYYAKLENNRYYTHKDLEVRKGKASRGDVKPGEQMHVQVIVSRKDASNTIKLSPLNNSKGTNAEHSKIVGQFDRVAFKQSAEQIFDRMFNYEREVKESFGYANAMKNGSYEQKAEFREKQRVQESGNLFQQSHSKGILDVLLDGAAKNYGPPTVDDGRRRKKKRRPGQGYDRGQQLSR</sequence>
<feature type="region of interest" description="Disordered" evidence="1">
    <location>
        <begin position="273"/>
        <end position="306"/>
    </location>
</feature>
<reference evidence="3 5" key="2">
    <citation type="submission" date="2021-03" db="EMBL/GenBank/DDBJ databases">
        <title>Mucilaginibacter strains isolated from gold and copper mining confer multi heavy-metal resistance.</title>
        <authorList>
            <person name="Li Y."/>
        </authorList>
    </citation>
    <scope>NUCLEOTIDE SEQUENCE [LARGE SCALE GENOMIC DNA]</scope>
    <source>
        <strain evidence="3 5">P2-4</strain>
    </source>
</reference>
<reference evidence="2 4" key="1">
    <citation type="submission" date="2019-08" db="EMBL/GenBank/DDBJ databases">
        <title>Comparative genome analysis confer to the adaptation heavy metal polluted environment.</title>
        <authorList>
            <person name="Li Y."/>
        </authorList>
    </citation>
    <scope>NUCLEOTIDE SEQUENCE [LARGE SCALE GENOMIC DNA]</scope>
    <source>
        <strain evidence="2 4">P2</strain>
    </source>
</reference>
<dbReference type="AlphaFoldDB" id="A0AAE6JJ01"/>
<gene>
    <name evidence="2" type="ORF">DIU31_023405</name>
    <name evidence="3" type="ORF">J3L21_04050</name>
</gene>
<keyword evidence="5" id="KW-1185">Reference proteome</keyword>
<dbReference type="EMBL" id="CP043451">
    <property type="protein sequence ID" value="QEM06323.1"/>
    <property type="molecule type" value="Genomic_DNA"/>
</dbReference>
<evidence type="ECO:0000256" key="1">
    <source>
        <dbReference type="SAM" id="MobiDB-lite"/>
    </source>
</evidence>
<evidence type="ECO:0000313" key="4">
    <source>
        <dbReference type="Proteomes" id="UP000250557"/>
    </source>
</evidence>